<comment type="caution">
    <text evidence="3">The sequence shown here is derived from an EMBL/GenBank/DDBJ whole genome shotgun (WGS) entry which is preliminary data.</text>
</comment>
<keyword evidence="4" id="KW-1185">Reference proteome</keyword>
<dbReference type="RefSeq" id="WP_011319550.1">
    <property type="nucleotide sequence ID" value="NZ_JACKZP010000101.1"/>
</dbReference>
<evidence type="ECO:0000313" key="3">
    <source>
        <dbReference type="EMBL" id="MBC1304328.1"/>
    </source>
</evidence>
<organism evidence="3 4">
    <name type="scientific">Trichormus variabilis N2B</name>
    <dbReference type="NCBI Taxonomy" id="2681315"/>
    <lineage>
        <taxon>Bacteria</taxon>
        <taxon>Bacillati</taxon>
        <taxon>Cyanobacteriota</taxon>
        <taxon>Cyanophyceae</taxon>
        <taxon>Nostocales</taxon>
        <taxon>Nostocaceae</taxon>
        <taxon>Trichormus</taxon>
    </lineage>
</organism>
<sequence length="138" mass="15947">MTYNSEQMQQILQKAFARQQQGEISRQQIIEIASELGVSSASLQAAEQEWLSQEIGDKKRQRFHAQRREEFKTHLITFIGVNGFLFVLNLLTSPGYFWAIFPLLGWGLGLLFSSIKAYKTSGESYEHDFQEWSKNLPK</sequence>
<dbReference type="EMBL" id="JACKZP010000101">
    <property type="protein sequence ID" value="MBC1304328.1"/>
    <property type="molecule type" value="Genomic_DNA"/>
</dbReference>
<feature type="transmembrane region" description="Helical" evidence="1">
    <location>
        <begin position="96"/>
        <end position="115"/>
    </location>
</feature>
<dbReference type="Pfam" id="PF13239">
    <property type="entry name" value="2TM"/>
    <property type="match status" value="1"/>
</dbReference>
<keyword evidence="1" id="KW-1133">Transmembrane helix</keyword>
<keyword evidence="1" id="KW-0472">Membrane</keyword>
<feature type="domain" description="2TM" evidence="2">
    <location>
        <begin position="59"/>
        <end position="133"/>
    </location>
</feature>
<evidence type="ECO:0000256" key="1">
    <source>
        <dbReference type="SAM" id="Phobius"/>
    </source>
</evidence>
<dbReference type="InterPro" id="IPR025698">
    <property type="entry name" value="2TM_dom"/>
</dbReference>
<evidence type="ECO:0000259" key="2">
    <source>
        <dbReference type="Pfam" id="PF13239"/>
    </source>
</evidence>
<feature type="transmembrane region" description="Helical" evidence="1">
    <location>
        <begin position="71"/>
        <end position="90"/>
    </location>
</feature>
<dbReference type="GeneID" id="58725552"/>
<keyword evidence="1" id="KW-0812">Transmembrane</keyword>
<evidence type="ECO:0000313" key="4">
    <source>
        <dbReference type="Proteomes" id="UP000570851"/>
    </source>
</evidence>
<accession>A0ABR6SDL4</accession>
<name>A0ABR6SDL4_ANAVA</name>
<reference evidence="3 4" key="1">
    <citation type="submission" date="2019-11" db="EMBL/GenBank/DDBJ databases">
        <title>Comparison of genomes from free-living endosymbiotic cyanobacteria isolated from Azolla.</title>
        <authorList>
            <person name="Thiel T."/>
            <person name="Pratte B."/>
        </authorList>
    </citation>
    <scope>NUCLEOTIDE SEQUENCE [LARGE SCALE GENOMIC DNA]</scope>
    <source>
        <strain evidence="3 4">N2B</strain>
    </source>
</reference>
<gene>
    <name evidence="3" type="ORF">GNE12_20645</name>
</gene>
<proteinExistence type="predicted"/>
<dbReference type="Proteomes" id="UP000570851">
    <property type="component" value="Unassembled WGS sequence"/>
</dbReference>
<protein>
    <submittedName>
        <fullName evidence="3">2TM domain-containing protein</fullName>
    </submittedName>
</protein>